<dbReference type="EMBL" id="DQAY01000177">
    <property type="protein sequence ID" value="HCO26797.1"/>
    <property type="molecule type" value="Genomic_DNA"/>
</dbReference>
<sequence>MVEREMIKREITPLAVGFLIMISLFAYHWFNGNFKYAKNADRTIAKAEAELLHEVYLRTRLYIEHNQGIPDSLEDLLFVTAPHGMNYLQKYLGLKNRPYQIIFYPEHIQSGYPEPGIILATEPDPNNLNNIRVLFYDGRVESLEKNEVNQRIQLFKD</sequence>
<feature type="transmembrane region" description="Helical" evidence="1">
    <location>
        <begin position="12"/>
        <end position="30"/>
    </location>
</feature>
<comment type="caution">
    <text evidence="2">The sequence shown here is derived from an EMBL/GenBank/DDBJ whole genome shotgun (WGS) entry which is preliminary data.</text>
</comment>
<keyword evidence="1" id="KW-1133">Transmembrane helix</keyword>
<keyword evidence="1" id="KW-0472">Membrane</keyword>
<evidence type="ECO:0000256" key="1">
    <source>
        <dbReference type="SAM" id="Phobius"/>
    </source>
</evidence>
<organism evidence="2 3">
    <name type="scientific">Gimesia maris</name>
    <dbReference type="NCBI Taxonomy" id="122"/>
    <lineage>
        <taxon>Bacteria</taxon>
        <taxon>Pseudomonadati</taxon>
        <taxon>Planctomycetota</taxon>
        <taxon>Planctomycetia</taxon>
        <taxon>Planctomycetales</taxon>
        <taxon>Planctomycetaceae</taxon>
        <taxon>Gimesia</taxon>
    </lineage>
</organism>
<protein>
    <submittedName>
        <fullName evidence="2">Uncharacterized protein</fullName>
    </submittedName>
</protein>
<dbReference type="AlphaFoldDB" id="A0A3D3RFI9"/>
<keyword evidence="1" id="KW-0812">Transmembrane</keyword>
<evidence type="ECO:0000313" key="2">
    <source>
        <dbReference type="EMBL" id="HCO26797.1"/>
    </source>
</evidence>
<proteinExistence type="predicted"/>
<evidence type="ECO:0000313" key="3">
    <source>
        <dbReference type="Proteomes" id="UP000263642"/>
    </source>
</evidence>
<dbReference type="Proteomes" id="UP000263642">
    <property type="component" value="Unassembled WGS sequence"/>
</dbReference>
<gene>
    <name evidence="2" type="ORF">DIT97_28690</name>
</gene>
<name>A0A3D3RFI9_9PLAN</name>
<accession>A0A3D3RFI9</accession>
<reference evidence="2 3" key="1">
    <citation type="journal article" date="2018" name="Nat. Biotechnol.">
        <title>A standardized bacterial taxonomy based on genome phylogeny substantially revises the tree of life.</title>
        <authorList>
            <person name="Parks D.H."/>
            <person name="Chuvochina M."/>
            <person name="Waite D.W."/>
            <person name="Rinke C."/>
            <person name="Skarshewski A."/>
            <person name="Chaumeil P.A."/>
            <person name="Hugenholtz P."/>
        </authorList>
    </citation>
    <scope>NUCLEOTIDE SEQUENCE [LARGE SCALE GENOMIC DNA]</scope>
    <source>
        <strain evidence="2">UBA9375</strain>
    </source>
</reference>